<dbReference type="SUPFAM" id="SSF88713">
    <property type="entry name" value="Glycoside hydrolase/deacetylase"/>
    <property type="match status" value="1"/>
</dbReference>
<name>A0A9D2HND3_9BACT</name>
<proteinExistence type="predicted"/>
<dbReference type="Gene3D" id="3.20.20.370">
    <property type="entry name" value="Glycoside hydrolase/deacetylase"/>
    <property type="match status" value="1"/>
</dbReference>
<comment type="caution">
    <text evidence="2">The sequence shown here is derived from an EMBL/GenBank/DDBJ whole genome shotgun (WGS) entry which is preliminary data.</text>
</comment>
<dbReference type="Proteomes" id="UP000823821">
    <property type="component" value="Unassembled WGS sequence"/>
</dbReference>
<dbReference type="Gene3D" id="3.40.50.150">
    <property type="entry name" value="Vaccinia Virus protein VP39"/>
    <property type="match status" value="1"/>
</dbReference>
<dbReference type="AlphaFoldDB" id="A0A9D2HND3"/>
<organism evidence="2 3">
    <name type="scientific">Candidatus Desulfovibrio intestinavium</name>
    <dbReference type="NCBI Taxonomy" id="2838534"/>
    <lineage>
        <taxon>Bacteria</taxon>
        <taxon>Pseudomonadati</taxon>
        <taxon>Thermodesulfobacteriota</taxon>
        <taxon>Desulfovibrionia</taxon>
        <taxon>Desulfovibrionales</taxon>
        <taxon>Desulfovibrionaceae</taxon>
        <taxon>Desulfovibrio</taxon>
    </lineage>
</organism>
<dbReference type="GO" id="GO:0032259">
    <property type="term" value="P:methylation"/>
    <property type="evidence" value="ECO:0007669"/>
    <property type="project" value="UniProtKB-KW"/>
</dbReference>
<gene>
    <name evidence="2" type="ORF">H9784_11240</name>
</gene>
<evidence type="ECO:0000313" key="2">
    <source>
        <dbReference type="EMBL" id="HJA80120.1"/>
    </source>
</evidence>
<reference evidence="2" key="1">
    <citation type="journal article" date="2021" name="PeerJ">
        <title>Extensive microbial diversity within the chicken gut microbiome revealed by metagenomics and culture.</title>
        <authorList>
            <person name="Gilroy R."/>
            <person name="Ravi A."/>
            <person name="Getino M."/>
            <person name="Pursley I."/>
            <person name="Horton D.L."/>
            <person name="Alikhan N.F."/>
            <person name="Baker D."/>
            <person name="Gharbi K."/>
            <person name="Hall N."/>
            <person name="Watson M."/>
            <person name="Adriaenssens E.M."/>
            <person name="Foster-Nyarko E."/>
            <person name="Jarju S."/>
            <person name="Secka A."/>
            <person name="Antonio M."/>
            <person name="Oren A."/>
            <person name="Chaudhuri R.R."/>
            <person name="La Ragione R."/>
            <person name="Hildebrand F."/>
            <person name="Pallen M.J."/>
        </authorList>
    </citation>
    <scope>NUCLEOTIDE SEQUENCE</scope>
    <source>
        <strain evidence="2">5032</strain>
    </source>
</reference>
<sequence length="536" mass="60773">MDEHAHKRRVALTVDVEAHPIRAAEDHVNRLIWGRQHGREAGIQTMMDMADRHGVPMTFFLDYPEAELYGDDLLDVGREIHRRGHDLQPHCHAEYLVKRLFGLDDMWAVRLPTATPEQCRAIAEALAAYHADITGRPPLAHRSGAYLIGPNYLDALKSAGFIIDASYYYLLCPASSMLLGDYGGFRWQNGLRELPIPLIPHFRNLNRLVLWNFHARPFTVGNLAENLQTHREFLRAWFNRHGDGAVATLVLHSWSFWKMDAAGYFTIPADEMRELLDGLLAMLKEEYEIVSVGQLAEEERAAPAPLEAVQPAVSAPVCPICHEPASHFQDYNNGSKRRCPFCGSVERQRTLVDLLYAGAFGPGVFHQRDVLHIAPGRPEKLLLRRMQQPRVTTLNILPGCDLQADIQAMPELADNSFDVVLASEVFRHVRDLGKALAEIARVLRPGGLLLCSDCLENADYGREITDIDEQTAWYGREKWEQYGIGDFRRFGRKDWEMHFQPWFVTRLVKADDRITGSPAWWLACTPRKGENTPCGA</sequence>
<evidence type="ECO:0000313" key="3">
    <source>
        <dbReference type="Proteomes" id="UP000823821"/>
    </source>
</evidence>
<keyword evidence="2" id="KW-0808">Transferase</keyword>
<keyword evidence="2" id="KW-0489">Methyltransferase</keyword>
<dbReference type="InterPro" id="IPR013216">
    <property type="entry name" value="Methyltransf_11"/>
</dbReference>
<dbReference type="GO" id="GO:0008757">
    <property type="term" value="F:S-adenosylmethionine-dependent methyltransferase activity"/>
    <property type="evidence" value="ECO:0007669"/>
    <property type="project" value="InterPro"/>
</dbReference>
<dbReference type="GO" id="GO:0005975">
    <property type="term" value="P:carbohydrate metabolic process"/>
    <property type="evidence" value="ECO:0007669"/>
    <property type="project" value="InterPro"/>
</dbReference>
<evidence type="ECO:0000259" key="1">
    <source>
        <dbReference type="Pfam" id="PF08241"/>
    </source>
</evidence>
<dbReference type="EMBL" id="DWZD01000054">
    <property type="protein sequence ID" value="HJA80120.1"/>
    <property type="molecule type" value="Genomic_DNA"/>
</dbReference>
<dbReference type="InterPro" id="IPR029063">
    <property type="entry name" value="SAM-dependent_MTases_sf"/>
</dbReference>
<accession>A0A9D2HND3</accession>
<dbReference type="Pfam" id="PF08241">
    <property type="entry name" value="Methyltransf_11"/>
    <property type="match status" value="1"/>
</dbReference>
<protein>
    <submittedName>
        <fullName evidence="2">Methyltransferase domain-containing protein</fullName>
    </submittedName>
</protein>
<feature type="domain" description="Methyltransferase type 11" evidence="1">
    <location>
        <begin position="402"/>
        <end position="451"/>
    </location>
</feature>
<dbReference type="InterPro" id="IPR011330">
    <property type="entry name" value="Glyco_hydro/deAcase_b/a-brl"/>
</dbReference>
<reference evidence="2" key="2">
    <citation type="submission" date="2021-04" db="EMBL/GenBank/DDBJ databases">
        <authorList>
            <person name="Gilroy R."/>
        </authorList>
    </citation>
    <scope>NUCLEOTIDE SEQUENCE</scope>
    <source>
        <strain evidence="2">5032</strain>
    </source>
</reference>
<dbReference type="CDD" id="cd02440">
    <property type="entry name" value="AdoMet_MTases"/>
    <property type="match status" value="1"/>
</dbReference>
<dbReference type="SUPFAM" id="SSF53335">
    <property type="entry name" value="S-adenosyl-L-methionine-dependent methyltransferases"/>
    <property type="match status" value="1"/>
</dbReference>